<dbReference type="GO" id="GO:0006508">
    <property type="term" value="P:proteolysis"/>
    <property type="evidence" value="ECO:0007669"/>
    <property type="project" value="UniProtKB-KW"/>
</dbReference>
<feature type="domain" description="Secretion system C-terminal sorting" evidence="11">
    <location>
        <begin position="641"/>
        <end position="716"/>
    </location>
</feature>
<dbReference type="GO" id="GO:0008237">
    <property type="term" value="F:metallopeptidase activity"/>
    <property type="evidence" value="ECO:0007669"/>
    <property type="project" value="UniProtKB-KW"/>
</dbReference>
<keyword evidence="6" id="KW-0862">Zinc</keyword>
<dbReference type="InterPro" id="IPR008754">
    <property type="entry name" value="Peptidase_M43"/>
</dbReference>
<feature type="domain" description="Peptidase M43 pregnancy-associated plasma-A" evidence="10">
    <location>
        <begin position="175"/>
        <end position="328"/>
    </location>
</feature>
<evidence type="ECO:0000256" key="5">
    <source>
        <dbReference type="ARBA" id="ARBA00022801"/>
    </source>
</evidence>
<keyword evidence="2" id="KW-0645">Protease</keyword>
<evidence type="ECO:0000313" key="13">
    <source>
        <dbReference type="Proteomes" id="UP001185092"/>
    </source>
</evidence>
<dbReference type="PANTHER" id="PTHR47466">
    <property type="match status" value="1"/>
</dbReference>
<dbReference type="InterPro" id="IPR026444">
    <property type="entry name" value="Secre_tail"/>
</dbReference>
<evidence type="ECO:0008006" key="14">
    <source>
        <dbReference type="Google" id="ProtNLM"/>
    </source>
</evidence>
<dbReference type="PANTHER" id="PTHR47466:SF1">
    <property type="entry name" value="METALLOPROTEASE MEP1 (AFU_ORTHOLOGUE AFUA_1G07730)-RELATED"/>
    <property type="match status" value="1"/>
</dbReference>
<dbReference type="AlphaFoldDB" id="A0AAE3XNS0"/>
<evidence type="ECO:0000256" key="2">
    <source>
        <dbReference type="ARBA" id="ARBA00022670"/>
    </source>
</evidence>
<keyword evidence="5" id="KW-0378">Hydrolase</keyword>
<dbReference type="CDD" id="cd04275">
    <property type="entry name" value="ZnMc_pappalysin_like"/>
    <property type="match status" value="1"/>
</dbReference>
<evidence type="ECO:0000256" key="8">
    <source>
        <dbReference type="ARBA" id="ARBA00023157"/>
    </source>
</evidence>
<reference evidence="12" key="1">
    <citation type="submission" date="2023-07" db="EMBL/GenBank/DDBJ databases">
        <title>Genomic Encyclopedia of Type Strains, Phase IV (KMG-IV): sequencing the most valuable type-strain genomes for metagenomic binning, comparative biology and taxonomic classification.</title>
        <authorList>
            <person name="Goeker M."/>
        </authorList>
    </citation>
    <scope>NUCLEOTIDE SEQUENCE</scope>
    <source>
        <strain evidence="12">DSM 26174</strain>
    </source>
</reference>
<evidence type="ECO:0000256" key="1">
    <source>
        <dbReference type="ARBA" id="ARBA00008721"/>
    </source>
</evidence>
<evidence type="ECO:0000259" key="10">
    <source>
        <dbReference type="Pfam" id="PF05572"/>
    </source>
</evidence>
<keyword evidence="3" id="KW-0479">Metal-binding</keyword>
<dbReference type="GO" id="GO:0046872">
    <property type="term" value="F:metal ion binding"/>
    <property type="evidence" value="ECO:0007669"/>
    <property type="project" value="UniProtKB-KW"/>
</dbReference>
<dbReference type="Pfam" id="PF05572">
    <property type="entry name" value="Peptidase_M43"/>
    <property type="match status" value="1"/>
</dbReference>
<protein>
    <recommendedName>
        <fullName evidence="14">Secreted protein (Por secretion system target)</fullName>
    </recommendedName>
</protein>
<evidence type="ECO:0000256" key="6">
    <source>
        <dbReference type="ARBA" id="ARBA00022833"/>
    </source>
</evidence>
<evidence type="ECO:0000256" key="3">
    <source>
        <dbReference type="ARBA" id="ARBA00022723"/>
    </source>
</evidence>
<dbReference type="InterPro" id="IPR024079">
    <property type="entry name" value="MetalloPept_cat_dom_sf"/>
</dbReference>
<proteinExistence type="inferred from homology"/>
<comment type="caution">
    <text evidence="12">The sequence shown here is derived from an EMBL/GenBank/DDBJ whole genome shotgun (WGS) entry which is preliminary data.</text>
</comment>
<accession>A0AAE3XNS0</accession>
<keyword evidence="8" id="KW-1015">Disulfide bond</keyword>
<evidence type="ECO:0000259" key="11">
    <source>
        <dbReference type="Pfam" id="PF18962"/>
    </source>
</evidence>
<comment type="similarity">
    <text evidence="1">Belongs to the peptidase M43B family.</text>
</comment>
<dbReference type="NCBIfam" id="TIGR04183">
    <property type="entry name" value="Por_Secre_tail"/>
    <property type="match status" value="1"/>
</dbReference>
<dbReference type="Gene3D" id="3.40.390.10">
    <property type="entry name" value="Collagenase (Catalytic Domain)"/>
    <property type="match status" value="1"/>
</dbReference>
<evidence type="ECO:0000256" key="4">
    <source>
        <dbReference type="ARBA" id="ARBA00022729"/>
    </source>
</evidence>
<evidence type="ECO:0000256" key="9">
    <source>
        <dbReference type="SAM" id="SignalP"/>
    </source>
</evidence>
<dbReference type="SUPFAM" id="SSF55486">
    <property type="entry name" value="Metalloproteases ('zincins'), catalytic domain"/>
    <property type="match status" value="1"/>
</dbReference>
<dbReference type="Pfam" id="PF18962">
    <property type="entry name" value="Por_Secre_tail"/>
    <property type="match status" value="1"/>
</dbReference>
<keyword evidence="7" id="KW-0482">Metalloprotease</keyword>
<evidence type="ECO:0000313" key="12">
    <source>
        <dbReference type="EMBL" id="MDR6239348.1"/>
    </source>
</evidence>
<dbReference type="EMBL" id="JAVDQD010000002">
    <property type="protein sequence ID" value="MDR6239348.1"/>
    <property type="molecule type" value="Genomic_DNA"/>
</dbReference>
<evidence type="ECO:0000256" key="7">
    <source>
        <dbReference type="ARBA" id="ARBA00023049"/>
    </source>
</evidence>
<organism evidence="12 13">
    <name type="scientific">Aureibacter tunicatorum</name>
    <dbReference type="NCBI Taxonomy" id="866807"/>
    <lineage>
        <taxon>Bacteria</taxon>
        <taxon>Pseudomonadati</taxon>
        <taxon>Bacteroidota</taxon>
        <taxon>Cytophagia</taxon>
        <taxon>Cytophagales</taxon>
        <taxon>Persicobacteraceae</taxon>
        <taxon>Aureibacter</taxon>
    </lineage>
</organism>
<dbReference type="Proteomes" id="UP001185092">
    <property type="component" value="Unassembled WGS sequence"/>
</dbReference>
<feature type="chain" id="PRO_5042027514" description="Secreted protein (Por secretion system target)" evidence="9">
    <location>
        <begin position="23"/>
        <end position="718"/>
    </location>
</feature>
<dbReference type="RefSeq" id="WP_309938974.1">
    <property type="nucleotide sequence ID" value="NZ_AP025305.1"/>
</dbReference>
<feature type="signal peptide" evidence="9">
    <location>
        <begin position="1"/>
        <end position="22"/>
    </location>
</feature>
<sequence>MNKVLSTVFLILLCIFSTQSYAQRTRCHNNGYPNDNNQRRGIAYPNQFEEWMQGMLSQQRLIQSVNQATRKAETKYRLPIVVHIIHKGESYGVESNITDEQILSQIKATNVDLALENANFINTPEVFKPYATSLNIELILAKRDPQGNPTNGITRSYGGNSNWLYKEESLKSIIQWDPEKYFNIWVCDYGNDLGFSSWPVSNLPGMEALGSTPQEDGVIVNYTAFGSNDFGGPYPILEEDYDLGRTLTHEMGHYLGLFHTWGTGGCSNDDYVEDTPMTSGSYTGGCDLTQPIMSCGQQTMIENYMDYTLDACMTMFTHGQKDRVEVVLNNSPRRLSLLTSDALIPVDPSDYYDLALFDVEYPIVTSTPDIDINIIAKNLGNQINNVAFSVKSQSVAYNDTLKSLPLFTQNSTVNKIISPKSLSYIDSIATFDVEVEIIDEDIYDFNPSNNFSTNLNSYLHTKSDFIPYKISFEYEDENSNKWAKVSKLNRFAWKDSTIIENNKEISFLTLTDNNYINDEAWLVSPLLNVKEVSEAYLEIGYTFQAEDNNSSDSLFVYYSTELPERYILLDTIELNNTQGHFKSNVSLSEKINLNSFLQEENLRIGLVKKGGLKGLMGIHEINFYENDVLNTKKPEENSHLIFPNPTKNKRFKIRFNLNERQDITCNIYSISGRIVKSINFDGTINQIQEIDLSKEPQGIYFIKIAYKNSIETDKIILR</sequence>
<keyword evidence="4 9" id="KW-0732">Signal</keyword>
<gene>
    <name evidence="12" type="ORF">HNQ88_002385</name>
</gene>
<keyword evidence="13" id="KW-1185">Reference proteome</keyword>
<name>A0AAE3XNS0_9BACT</name>